<evidence type="ECO:0000313" key="6">
    <source>
        <dbReference type="EMBL" id="RMX53667.1"/>
    </source>
</evidence>
<sequence length="325" mass="37542">MADEEEHLWQISSFVFNFIFKGLVAVAVLFTATILTKFFSYERDSHISNLVDTNFCRSSECLRCSHKLTKSPSETAELLLTKLDEFARVKSDKGELDRLYKAIEYNRTQKKRNNFSSAQKPTVFYLYGLSGRPWHDFLSDQLTTLVCSENFEMIRSEFNQIRFNASDEGWVKNSTPEGDWLVYHLINQGERVVNNCRKCPLSVEIIESVELIIEACSFGNALFSVVRAGTHITAHYGPTNCRIRCHLPLYVPNNCRLCVNGQERMWNERELLLFDDSFLHEAWHKGVDSERVVLMVDLWHPEITAVEKEALAFMFPPRSHVADIP</sequence>
<dbReference type="Pfam" id="PF05118">
    <property type="entry name" value="Asp_Arg_Hydrox"/>
    <property type="match status" value="1"/>
</dbReference>
<dbReference type="OMA" id="HIPSKDC"/>
<dbReference type="EMBL" id="RCHS01001413">
    <property type="protein sequence ID" value="RMX53667.1"/>
    <property type="molecule type" value="Genomic_DNA"/>
</dbReference>
<name>A0A3M6UJ41_POCDA</name>
<evidence type="ECO:0000256" key="4">
    <source>
        <dbReference type="SAM" id="Phobius"/>
    </source>
</evidence>
<dbReference type="PANTHER" id="PTHR46332:SF5">
    <property type="entry name" value="ASPARTATE BETA-HYDROXYLASE DOMAIN CONTAINING 2"/>
    <property type="match status" value="1"/>
</dbReference>
<evidence type="ECO:0000256" key="2">
    <source>
        <dbReference type="ARBA" id="ARBA00022964"/>
    </source>
</evidence>
<evidence type="ECO:0000313" key="7">
    <source>
        <dbReference type="Proteomes" id="UP000275408"/>
    </source>
</evidence>
<dbReference type="GO" id="GO:0051213">
    <property type="term" value="F:dioxygenase activity"/>
    <property type="evidence" value="ECO:0007669"/>
    <property type="project" value="UniProtKB-KW"/>
</dbReference>
<accession>A0A3M6UJ41</accession>
<dbReference type="InterPro" id="IPR051821">
    <property type="entry name" value="Asp/Asn_beta-hydroxylase"/>
</dbReference>
<keyword evidence="4" id="KW-0472">Membrane</keyword>
<comment type="similarity">
    <text evidence="1">Belongs to the aspartyl/asparaginyl beta-hydroxylase family.</text>
</comment>
<keyword evidence="3" id="KW-0560">Oxidoreductase</keyword>
<keyword evidence="7" id="KW-1185">Reference proteome</keyword>
<dbReference type="OrthoDB" id="438431at2759"/>
<evidence type="ECO:0000259" key="5">
    <source>
        <dbReference type="Pfam" id="PF05118"/>
    </source>
</evidence>
<dbReference type="STRING" id="46731.A0A3M6UJ41"/>
<dbReference type="Gene3D" id="2.60.120.330">
    <property type="entry name" value="B-lactam Antibiotic, Isopenicillin N Synthase, Chain"/>
    <property type="match status" value="1"/>
</dbReference>
<evidence type="ECO:0000256" key="1">
    <source>
        <dbReference type="ARBA" id="ARBA00007730"/>
    </source>
</evidence>
<organism evidence="6 7">
    <name type="scientific">Pocillopora damicornis</name>
    <name type="common">Cauliflower coral</name>
    <name type="synonym">Millepora damicornis</name>
    <dbReference type="NCBI Taxonomy" id="46731"/>
    <lineage>
        <taxon>Eukaryota</taxon>
        <taxon>Metazoa</taxon>
        <taxon>Cnidaria</taxon>
        <taxon>Anthozoa</taxon>
        <taxon>Hexacorallia</taxon>
        <taxon>Scleractinia</taxon>
        <taxon>Astrocoeniina</taxon>
        <taxon>Pocilloporidae</taxon>
        <taxon>Pocillopora</taxon>
    </lineage>
</organism>
<keyword evidence="4" id="KW-1133">Transmembrane helix</keyword>
<dbReference type="SUPFAM" id="SSF51197">
    <property type="entry name" value="Clavaminate synthase-like"/>
    <property type="match status" value="1"/>
</dbReference>
<gene>
    <name evidence="6" type="ORF">pdam_00000327</name>
</gene>
<dbReference type="PANTHER" id="PTHR46332">
    <property type="entry name" value="ASPARTATE BETA-HYDROXYLASE DOMAIN-CONTAINING PROTEIN 2"/>
    <property type="match status" value="1"/>
</dbReference>
<feature type="transmembrane region" description="Helical" evidence="4">
    <location>
        <begin position="14"/>
        <end position="35"/>
    </location>
</feature>
<dbReference type="InterPro" id="IPR007803">
    <property type="entry name" value="Asp/Arg/Pro-Hydrxlase"/>
</dbReference>
<evidence type="ECO:0000256" key="3">
    <source>
        <dbReference type="ARBA" id="ARBA00023002"/>
    </source>
</evidence>
<protein>
    <recommendedName>
        <fullName evidence="5">Aspartyl/asparaginy/proline hydroxylase domain-containing protein</fullName>
    </recommendedName>
</protein>
<dbReference type="InterPro" id="IPR027443">
    <property type="entry name" value="IPNS-like_sf"/>
</dbReference>
<dbReference type="AlphaFoldDB" id="A0A3M6UJ41"/>
<feature type="domain" description="Aspartyl/asparaginy/proline hydroxylase" evidence="5">
    <location>
        <begin position="149"/>
        <end position="301"/>
    </location>
</feature>
<dbReference type="GO" id="GO:0016020">
    <property type="term" value="C:membrane"/>
    <property type="evidence" value="ECO:0007669"/>
    <property type="project" value="TreeGrafter"/>
</dbReference>
<keyword evidence="2" id="KW-0223">Dioxygenase</keyword>
<reference evidence="6 7" key="1">
    <citation type="journal article" date="2018" name="Sci. Rep.">
        <title>Comparative analysis of the Pocillopora damicornis genome highlights role of immune system in coral evolution.</title>
        <authorList>
            <person name="Cunning R."/>
            <person name="Bay R.A."/>
            <person name="Gillette P."/>
            <person name="Baker A.C."/>
            <person name="Traylor-Knowles N."/>
        </authorList>
    </citation>
    <scope>NUCLEOTIDE SEQUENCE [LARGE SCALE GENOMIC DNA]</scope>
    <source>
        <strain evidence="6">RSMAS</strain>
        <tissue evidence="6">Whole animal</tissue>
    </source>
</reference>
<keyword evidence="4" id="KW-0812">Transmembrane</keyword>
<proteinExistence type="inferred from homology"/>
<dbReference type="Proteomes" id="UP000275408">
    <property type="component" value="Unassembled WGS sequence"/>
</dbReference>
<comment type="caution">
    <text evidence="6">The sequence shown here is derived from an EMBL/GenBank/DDBJ whole genome shotgun (WGS) entry which is preliminary data.</text>
</comment>